<gene>
    <name evidence="1" type="ORF">CO192_10470</name>
    <name evidence="2" type="ORF">EAO82_13290</name>
</gene>
<dbReference type="EMBL" id="NWMT01000105">
    <property type="protein sequence ID" value="PCC99422.1"/>
    <property type="molecule type" value="Genomic_DNA"/>
</dbReference>
<dbReference type="RefSeq" id="WP_096346553.1">
    <property type="nucleotide sequence ID" value="NZ_CP033116.1"/>
</dbReference>
<evidence type="ECO:0000313" key="3">
    <source>
        <dbReference type="Proteomes" id="UP000243750"/>
    </source>
</evidence>
<dbReference type="AlphaFoldDB" id="A0AA91Z5W2"/>
<evidence type="ECO:0000313" key="1">
    <source>
        <dbReference type="EMBL" id="PCC99422.1"/>
    </source>
</evidence>
<dbReference type="EMBL" id="CP033116">
    <property type="protein sequence ID" value="QFY57254.1"/>
    <property type="molecule type" value="Genomic_DNA"/>
</dbReference>
<dbReference type="Proteomes" id="UP000243750">
    <property type="component" value="Unassembled WGS sequence"/>
</dbReference>
<accession>A0AA91Z5W2</accession>
<evidence type="ECO:0000313" key="2">
    <source>
        <dbReference type="EMBL" id="QFY57254.1"/>
    </source>
</evidence>
<name>A0AA91Z5W2_9GAMM</name>
<reference evidence="1 3" key="1">
    <citation type="submission" date="2017-09" db="EMBL/GenBank/DDBJ databases">
        <title>Bacterial and phytoplankton interrelationship in Kongsfjorden, an Arctic fjord.</title>
        <authorList>
            <person name="Sinha R."/>
            <person name="Krishnan K."/>
        </authorList>
    </citation>
    <scope>NUCLEOTIDE SEQUENCE [LARGE SCALE GENOMIC DNA]</scope>
    <source>
        <strain evidence="1 3">58</strain>
    </source>
</reference>
<reference evidence="2 4" key="2">
    <citation type="submission" date="2018-10" db="EMBL/GenBank/DDBJ databases">
        <title>Complete genome sequence of Pseudomonas pelagia strain Kongs-67.</title>
        <authorList>
            <person name="Sinha R.K."/>
            <person name="Krishnan K."/>
        </authorList>
    </citation>
    <scope>NUCLEOTIDE SEQUENCE [LARGE SCALE GENOMIC DNA]</scope>
    <source>
        <strain evidence="2 4">Kongs-67</strain>
    </source>
</reference>
<dbReference type="Proteomes" id="UP000344571">
    <property type="component" value="Chromosome"/>
</dbReference>
<proteinExistence type="predicted"/>
<keyword evidence="4" id="KW-1185">Reference proteome</keyword>
<protein>
    <submittedName>
        <fullName evidence="1">Penicillin-binding protein</fullName>
    </submittedName>
</protein>
<organism evidence="1 3">
    <name type="scientific">Halopseudomonas pelagia</name>
    <dbReference type="NCBI Taxonomy" id="553151"/>
    <lineage>
        <taxon>Bacteria</taxon>
        <taxon>Pseudomonadati</taxon>
        <taxon>Pseudomonadota</taxon>
        <taxon>Gammaproteobacteria</taxon>
        <taxon>Pseudomonadales</taxon>
        <taxon>Pseudomonadaceae</taxon>
        <taxon>Halopseudomonas</taxon>
    </lineage>
</organism>
<sequence length="73" mass="8306">MSDKMSDDALAALKIAFTYMPKSMDVNRFDHGEDFQRILADIEQVREILLLNDVDPDEVEGELRPDSAPNSCY</sequence>
<evidence type="ECO:0000313" key="4">
    <source>
        <dbReference type="Proteomes" id="UP000344571"/>
    </source>
</evidence>